<keyword evidence="3" id="KW-0418">Kinase</keyword>
<organism evidence="6">
    <name type="scientific">Streptomyces haneummycinicus</name>
    <dbReference type="NCBI Taxonomy" id="3074435"/>
    <lineage>
        <taxon>Bacteria</taxon>
        <taxon>Bacillati</taxon>
        <taxon>Actinomycetota</taxon>
        <taxon>Actinomycetes</taxon>
        <taxon>Kitasatosporales</taxon>
        <taxon>Streptomycetaceae</taxon>
        <taxon>Streptomyces</taxon>
    </lineage>
</organism>
<dbReference type="Gene3D" id="3.40.1190.20">
    <property type="match status" value="1"/>
</dbReference>
<reference evidence="6" key="2">
    <citation type="submission" date="2024-07" db="EMBL/GenBank/DDBJ databases">
        <title>Streptomyces haneummycinica sp. nov., a new antibiotic-producing actinobacterium isolated from marine sediment.</title>
        <authorList>
            <person name="Uemura M."/>
            <person name="Hamada M."/>
            <person name="Hirano S."/>
            <person name="Kobayashi K."/>
            <person name="Ohshiro T."/>
            <person name="Kobayashi T."/>
            <person name="Terahara T."/>
        </authorList>
    </citation>
    <scope>NUCLEOTIDE SEQUENCE</scope>
    <source>
        <strain evidence="6">KM77-8</strain>
    </source>
</reference>
<keyword evidence="2" id="KW-0808">Transferase</keyword>
<proteinExistence type="inferred from homology"/>
<evidence type="ECO:0000313" key="6">
    <source>
        <dbReference type="EMBL" id="BFO18818.1"/>
    </source>
</evidence>
<dbReference type="PANTHER" id="PTHR43320:SF2">
    <property type="entry name" value="2-DEHYDRO-3-DEOXYGLUCONOKINASE_2-DEHYDRO-3-DEOXYGALACTONOKINASE"/>
    <property type="match status" value="1"/>
</dbReference>
<feature type="compositionally biased region" description="Polar residues" evidence="4">
    <location>
        <begin position="99"/>
        <end position="110"/>
    </location>
</feature>
<feature type="region of interest" description="Disordered" evidence="4">
    <location>
        <begin position="50"/>
        <end position="110"/>
    </location>
</feature>
<evidence type="ECO:0000259" key="5">
    <source>
        <dbReference type="Pfam" id="PF00294"/>
    </source>
</evidence>
<evidence type="ECO:0000256" key="2">
    <source>
        <dbReference type="ARBA" id="ARBA00022679"/>
    </source>
</evidence>
<accession>A0AAT9HMP9</accession>
<dbReference type="Pfam" id="PF00294">
    <property type="entry name" value="PfkB"/>
    <property type="match status" value="1"/>
</dbReference>
<comment type="similarity">
    <text evidence="1">Belongs to the carbohydrate kinase PfkB family.</text>
</comment>
<evidence type="ECO:0000256" key="1">
    <source>
        <dbReference type="ARBA" id="ARBA00010688"/>
    </source>
</evidence>
<dbReference type="AlphaFoldDB" id="A0AAT9HMP9"/>
<dbReference type="InterPro" id="IPR029056">
    <property type="entry name" value="Ribokinase-like"/>
</dbReference>
<protein>
    <recommendedName>
        <fullName evidence="5">Carbohydrate kinase PfkB domain-containing protein</fullName>
    </recommendedName>
</protein>
<reference evidence="6" key="1">
    <citation type="submission" date="2024-06" db="EMBL/GenBank/DDBJ databases">
        <authorList>
            <consortium name="consrtm"/>
            <person name="Uemura M."/>
            <person name="Terahara T."/>
        </authorList>
    </citation>
    <scope>NUCLEOTIDE SEQUENCE</scope>
    <source>
        <strain evidence="6">KM77-8</strain>
    </source>
</reference>
<dbReference type="InterPro" id="IPR052700">
    <property type="entry name" value="Carb_kinase_PfkB-like"/>
</dbReference>
<dbReference type="InterPro" id="IPR011611">
    <property type="entry name" value="PfkB_dom"/>
</dbReference>
<evidence type="ECO:0000256" key="4">
    <source>
        <dbReference type="SAM" id="MobiDB-lite"/>
    </source>
</evidence>
<dbReference type="EMBL" id="AP035768">
    <property type="protein sequence ID" value="BFO18818.1"/>
    <property type="molecule type" value="Genomic_DNA"/>
</dbReference>
<dbReference type="PANTHER" id="PTHR43320">
    <property type="entry name" value="SUGAR KINASE"/>
    <property type="match status" value="1"/>
</dbReference>
<dbReference type="GO" id="GO:0016301">
    <property type="term" value="F:kinase activity"/>
    <property type="evidence" value="ECO:0007669"/>
    <property type="project" value="UniProtKB-KW"/>
</dbReference>
<sequence length="110" mass="11083">MPALRTTVVEPVGAGDAFAAGFLAGLLRGTTVTRALRLGHLTAVSALKVTGDHGPLPDAGRPNGSSHCPGRSGRPWPPGECRQPATASGSRSDDGHTYGRSSGSPAKTSP</sequence>
<feature type="domain" description="Carbohydrate kinase PfkB" evidence="5">
    <location>
        <begin position="3"/>
        <end position="58"/>
    </location>
</feature>
<dbReference type="SUPFAM" id="SSF53613">
    <property type="entry name" value="Ribokinase-like"/>
    <property type="match status" value="1"/>
</dbReference>
<name>A0AAT9HMP9_9ACTN</name>
<evidence type="ECO:0000256" key="3">
    <source>
        <dbReference type="ARBA" id="ARBA00022777"/>
    </source>
</evidence>
<gene>
    <name evidence="6" type="ORF">SHKM778_52060</name>
</gene>